<dbReference type="Gene3D" id="3.90.25.10">
    <property type="entry name" value="UDP-galactose 4-epimerase, domain 1"/>
    <property type="match status" value="1"/>
</dbReference>
<name>A0AAV4A348_9GAST</name>
<comment type="caution">
    <text evidence="2">The sequence shown here is derived from an EMBL/GenBank/DDBJ whole genome shotgun (WGS) entry which is preliminary data.</text>
</comment>
<dbReference type="Pfam" id="PF05368">
    <property type="entry name" value="NmrA"/>
    <property type="match status" value="1"/>
</dbReference>
<sequence>MGNVPLNCGSVLDFGQCIAVIMLRPARHIFKTIKLATGYLTVADMARTFDDHFDNLTFFDPKIPISVYQSFDFKGSQELASMFAYYQTIKEPWPLQVAQSLYCNCRSFKDWISEQESVCNTNTKLC</sequence>
<evidence type="ECO:0000259" key="1">
    <source>
        <dbReference type="Pfam" id="PF05368"/>
    </source>
</evidence>
<dbReference type="Gene3D" id="3.40.50.720">
    <property type="entry name" value="NAD(P)-binding Rossmann-like Domain"/>
    <property type="match status" value="1"/>
</dbReference>
<accession>A0AAV4A348</accession>
<reference evidence="2 3" key="1">
    <citation type="journal article" date="2021" name="Elife">
        <title>Chloroplast acquisition without the gene transfer in kleptoplastic sea slugs, Plakobranchus ocellatus.</title>
        <authorList>
            <person name="Maeda T."/>
            <person name="Takahashi S."/>
            <person name="Yoshida T."/>
            <person name="Shimamura S."/>
            <person name="Takaki Y."/>
            <person name="Nagai Y."/>
            <person name="Toyoda A."/>
            <person name="Suzuki Y."/>
            <person name="Arimoto A."/>
            <person name="Ishii H."/>
            <person name="Satoh N."/>
            <person name="Nishiyama T."/>
            <person name="Hasebe M."/>
            <person name="Maruyama T."/>
            <person name="Minagawa J."/>
            <person name="Obokata J."/>
            <person name="Shigenobu S."/>
        </authorList>
    </citation>
    <scope>NUCLEOTIDE SEQUENCE [LARGE SCALE GENOMIC DNA]</scope>
</reference>
<dbReference type="EMBL" id="BLXT01003539">
    <property type="protein sequence ID" value="GFO01747.1"/>
    <property type="molecule type" value="Genomic_DNA"/>
</dbReference>
<proteinExistence type="predicted"/>
<feature type="domain" description="NmrA-like" evidence="1">
    <location>
        <begin position="4"/>
        <end position="95"/>
    </location>
</feature>
<dbReference type="AlphaFoldDB" id="A0AAV4A348"/>
<evidence type="ECO:0000313" key="2">
    <source>
        <dbReference type="EMBL" id="GFO01747.1"/>
    </source>
</evidence>
<protein>
    <submittedName>
        <fullName evidence="2">Nmra-like family domain-containing protein 1</fullName>
    </submittedName>
</protein>
<dbReference type="InterPro" id="IPR008030">
    <property type="entry name" value="NmrA-like"/>
</dbReference>
<evidence type="ECO:0000313" key="3">
    <source>
        <dbReference type="Proteomes" id="UP000735302"/>
    </source>
</evidence>
<dbReference type="Proteomes" id="UP000735302">
    <property type="component" value="Unassembled WGS sequence"/>
</dbReference>
<keyword evidence="3" id="KW-1185">Reference proteome</keyword>
<organism evidence="2 3">
    <name type="scientific">Plakobranchus ocellatus</name>
    <dbReference type="NCBI Taxonomy" id="259542"/>
    <lineage>
        <taxon>Eukaryota</taxon>
        <taxon>Metazoa</taxon>
        <taxon>Spiralia</taxon>
        <taxon>Lophotrochozoa</taxon>
        <taxon>Mollusca</taxon>
        <taxon>Gastropoda</taxon>
        <taxon>Heterobranchia</taxon>
        <taxon>Euthyneura</taxon>
        <taxon>Panpulmonata</taxon>
        <taxon>Sacoglossa</taxon>
        <taxon>Placobranchoidea</taxon>
        <taxon>Plakobranchidae</taxon>
        <taxon>Plakobranchus</taxon>
    </lineage>
</organism>
<gene>
    <name evidence="2" type="ORF">PoB_002825200</name>
</gene>